<feature type="non-terminal residue" evidence="6">
    <location>
        <position position="610"/>
    </location>
</feature>
<keyword evidence="3" id="KW-0378">Hydrolase</keyword>
<dbReference type="InterPro" id="IPR027291">
    <property type="entry name" value="Glyco_hydro_38_N_sf"/>
</dbReference>
<organism evidence="6 7">
    <name type="scientific">Candidatus Polarisedimenticola svalbardensis</name>
    <dbReference type="NCBI Taxonomy" id="2886004"/>
    <lineage>
        <taxon>Bacteria</taxon>
        <taxon>Pseudomonadati</taxon>
        <taxon>Acidobacteriota</taxon>
        <taxon>Candidatus Polarisedimenticolia</taxon>
        <taxon>Candidatus Polarisedimenticolales</taxon>
        <taxon>Candidatus Polarisedimenticolaceae</taxon>
        <taxon>Candidatus Polarisedimenticola</taxon>
    </lineage>
</organism>
<dbReference type="InterPro" id="IPR000602">
    <property type="entry name" value="Glyco_hydro_38_N"/>
</dbReference>
<dbReference type="Proteomes" id="UP000648239">
    <property type="component" value="Unassembled WGS sequence"/>
</dbReference>
<evidence type="ECO:0000259" key="5">
    <source>
        <dbReference type="SMART" id="SM00872"/>
    </source>
</evidence>
<dbReference type="GO" id="GO:0046872">
    <property type="term" value="F:metal ion binding"/>
    <property type="evidence" value="ECO:0007669"/>
    <property type="project" value="UniProtKB-KW"/>
</dbReference>
<comment type="similarity">
    <text evidence="1">Belongs to the glycosyl hydrolase 38 family.</text>
</comment>
<name>A0A8J6Y516_9BACT</name>
<dbReference type="SUPFAM" id="SSF88713">
    <property type="entry name" value="Glycoside hydrolase/deacetylase"/>
    <property type="match status" value="1"/>
</dbReference>
<dbReference type="PANTHER" id="PTHR46017">
    <property type="entry name" value="ALPHA-MANNOSIDASE 2C1"/>
    <property type="match status" value="1"/>
</dbReference>
<gene>
    <name evidence="6" type="ORF">IFK94_16125</name>
</gene>
<evidence type="ECO:0000313" key="6">
    <source>
        <dbReference type="EMBL" id="MBD3869649.1"/>
    </source>
</evidence>
<evidence type="ECO:0000256" key="2">
    <source>
        <dbReference type="ARBA" id="ARBA00022723"/>
    </source>
</evidence>
<dbReference type="GO" id="GO:0030246">
    <property type="term" value="F:carbohydrate binding"/>
    <property type="evidence" value="ECO:0007669"/>
    <property type="project" value="InterPro"/>
</dbReference>
<dbReference type="Gene3D" id="1.20.1270.50">
    <property type="entry name" value="Glycoside hydrolase family 38, central domain"/>
    <property type="match status" value="1"/>
</dbReference>
<dbReference type="EMBL" id="JACXWD010000144">
    <property type="protein sequence ID" value="MBD3869649.1"/>
    <property type="molecule type" value="Genomic_DNA"/>
</dbReference>
<evidence type="ECO:0000313" key="7">
    <source>
        <dbReference type="Proteomes" id="UP000648239"/>
    </source>
</evidence>
<dbReference type="Pfam" id="PF01074">
    <property type="entry name" value="Glyco_hydro_38N"/>
    <property type="match status" value="1"/>
</dbReference>
<accession>A0A8J6Y516</accession>
<protein>
    <recommendedName>
        <fullName evidence="5">Glycoside hydrolase family 38 central domain-containing protein</fullName>
    </recommendedName>
</protein>
<comment type="caution">
    <text evidence="6">The sequence shown here is derived from an EMBL/GenBank/DDBJ whole genome shotgun (WGS) entry which is preliminary data.</text>
</comment>
<proteinExistence type="inferred from homology"/>
<dbReference type="SMART" id="SM00872">
    <property type="entry name" value="Alpha-mann_mid"/>
    <property type="match status" value="1"/>
</dbReference>
<dbReference type="AlphaFoldDB" id="A0A8J6Y516"/>
<dbReference type="GO" id="GO:0004559">
    <property type="term" value="F:alpha-mannosidase activity"/>
    <property type="evidence" value="ECO:0007669"/>
    <property type="project" value="InterPro"/>
</dbReference>
<evidence type="ECO:0000256" key="1">
    <source>
        <dbReference type="ARBA" id="ARBA00009792"/>
    </source>
</evidence>
<dbReference type="InterPro" id="IPR011013">
    <property type="entry name" value="Gal_mutarotase_sf_dom"/>
</dbReference>
<dbReference type="InterPro" id="IPR015341">
    <property type="entry name" value="Glyco_hydro_38_cen"/>
</dbReference>
<dbReference type="InterPro" id="IPR028995">
    <property type="entry name" value="Glyco_hydro_57/38_cen_sf"/>
</dbReference>
<evidence type="ECO:0000256" key="3">
    <source>
        <dbReference type="ARBA" id="ARBA00022801"/>
    </source>
</evidence>
<dbReference type="Gene3D" id="2.70.98.30">
    <property type="entry name" value="Golgi alpha-mannosidase II, domain 4"/>
    <property type="match status" value="1"/>
</dbReference>
<reference evidence="6 7" key="1">
    <citation type="submission" date="2020-08" db="EMBL/GenBank/DDBJ databases">
        <title>Acidobacteriota in marine sediments use diverse sulfur dissimilation pathways.</title>
        <authorList>
            <person name="Wasmund K."/>
        </authorList>
    </citation>
    <scope>NUCLEOTIDE SEQUENCE [LARGE SCALE GENOMIC DNA]</scope>
    <source>
        <strain evidence="6">MAG AM4</strain>
    </source>
</reference>
<dbReference type="GO" id="GO:0006013">
    <property type="term" value="P:mannose metabolic process"/>
    <property type="evidence" value="ECO:0007669"/>
    <property type="project" value="InterPro"/>
</dbReference>
<feature type="domain" description="Glycoside hydrolase family 38 central" evidence="5">
    <location>
        <begin position="297"/>
        <end position="372"/>
    </location>
</feature>
<sequence length="610" mass="68257">MASSPRKAFLVSHTHWDREWYQTFNRFRVNLVEVVDRVLDALDSDPEFKHFVLDGQSAVLEDYLEVAPHERDRVNRLVREGRLAVGPWYILPDEFLVSGEATVRNLMFGRKAAPLRRVQNVGYMPDSFGHLAQIPQILQSAGIDSFIFTRGMGAEAEDPGWIFRWSAPDGSEVLAINQCGGYCNAGGLGFAEDWHAHTQRAVEPERAVAKVNELFTMMSQRTGGDPALLNNGCDHFPPQQDFGLILGALREAWPETEFVHGRFEDFLKAARADTPDSERPQVSGELLGGRDHLILSGVWSTRMPLKQQNEECQNLLARYAEPLAAAAFFHHGFPWPGGLFDAAWKELLRNHPHDSICGCSTDAVHQDMDTRFGAVRQTGEQSLSRLMNKLTPMFAVNEADDRATVIGVANPLPSLRDEVVERLVVLPPLGYDLDNLSLLDEQGNKVPFEIIGRRFLERFWGIDYRAELFCDDQLDLLDTYLRRFGDRIIGTEKDAGTKDCFLHIRFLARNLPAVGHAQFRLVDDAAKGAVPVAQPVSSKLTADGATLENEHLRAELHPDGTFDLEDKATGRLYLGLNLLEDAEDIGDEYDYSPAEINGLFFAAGCEGKIR</sequence>
<evidence type="ECO:0000256" key="4">
    <source>
        <dbReference type="ARBA" id="ARBA00023295"/>
    </source>
</evidence>
<dbReference type="SUPFAM" id="SSF88688">
    <property type="entry name" value="Families 57/38 glycoside transferase middle domain"/>
    <property type="match status" value="1"/>
</dbReference>
<dbReference type="InterPro" id="IPR037094">
    <property type="entry name" value="Glyco_hydro_38_cen_sf"/>
</dbReference>
<keyword evidence="2" id="KW-0479">Metal-binding</keyword>
<dbReference type="SUPFAM" id="SSF74650">
    <property type="entry name" value="Galactose mutarotase-like"/>
    <property type="match status" value="1"/>
</dbReference>
<dbReference type="InterPro" id="IPR011330">
    <property type="entry name" value="Glyco_hydro/deAcase_b/a-brl"/>
</dbReference>
<dbReference type="PANTHER" id="PTHR46017:SF2">
    <property type="entry name" value="MANNOSYLGLYCERATE HYDROLASE"/>
    <property type="match status" value="1"/>
</dbReference>
<dbReference type="Gene3D" id="3.20.110.10">
    <property type="entry name" value="Glycoside hydrolase 38, N terminal domain"/>
    <property type="match status" value="1"/>
</dbReference>
<dbReference type="GO" id="GO:0009313">
    <property type="term" value="P:oligosaccharide catabolic process"/>
    <property type="evidence" value="ECO:0007669"/>
    <property type="project" value="TreeGrafter"/>
</dbReference>
<dbReference type="Pfam" id="PF09261">
    <property type="entry name" value="Alpha-mann_mid"/>
    <property type="match status" value="1"/>
</dbReference>
<keyword evidence="4" id="KW-0326">Glycosidase</keyword>